<feature type="region of interest" description="Disordered" evidence="1">
    <location>
        <begin position="85"/>
        <end position="106"/>
    </location>
</feature>
<feature type="non-terminal residue" evidence="3">
    <location>
        <position position="1"/>
    </location>
</feature>
<evidence type="ECO:0000259" key="2">
    <source>
        <dbReference type="Pfam" id="PF20533"/>
    </source>
</evidence>
<keyword evidence="4" id="KW-1185">Reference proteome</keyword>
<dbReference type="InterPro" id="IPR046636">
    <property type="entry name" value="DUF6748"/>
</dbReference>
<dbReference type="Proteomes" id="UP000518300">
    <property type="component" value="Unassembled WGS sequence"/>
</dbReference>
<feature type="domain" description="DUF6748" evidence="2">
    <location>
        <begin position="11"/>
        <end position="97"/>
    </location>
</feature>
<evidence type="ECO:0000313" key="4">
    <source>
        <dbReference type="Proteomes" id="UP000518300"/>
    </source>
</evidence>
<sequence>APANGQPEVKPGESAVYIVKDSGIRCIAPPCPSYTAARVDKPGADALLIHELDLSAVSGGSDERTNSLTMQTTQPEGLKVEATLDTRPNAGPAGAATVLRVNKLSN</sequence>
<dbReference type="AlphaFoldDB" id="A0A848M0Y4"/>
<comment type="caution">
    <text evidence="3">The sequence shown here is derived from an EMBL/GenBank/DDBJ whole genome shotgun (WGS) entry which is preliminary data.</text>
</comment>
<dbReference type="EMBL" id="JABBJJ010000648">
    <property type="protein sequence ID" value="NMO23529.1"/>
    <property type="molecule type" value="Genomic_DNA"/>
</dbReference>
<dbReference type="RefSeq" id="WP_343073670.1">
    <property type="nucleotide sequence ID" value="NZ_JABBJJ010000648.1"/>
</dbReference>
<evidence type="ECO:0000256" key="1">
    <source>
        <dbReference type="SAM" id="MobiDB-lite"/>
    </source>
</evidence>
<gene>
    <name evidence="3" type="ORF">HG543_53045</name>
</gene>
<name>A0A848M0Y4_9BACT</name>
<dbReference type="Pfam" id="PF20533">
    <property type="entry name" value="DUF6748"/>
    <property type="match status" value="1"/>
</dbReference>
<protein>
    <recommendedName>
        <fullName evidence="2">DUF6748 domain-containing protein</fullName>
    </recommendedName>
</protein>
<organism evidence="3 4">
    <name type="scientific">Pyxidicoccus fallax</name>
    <dbReference type="NCBI Taxonomy" id="394095"/>
    <lineage>
        <taxon>Bacteria</taxon>
        <taxon>Pseudomonadati</taxon>
        <taxon>Myxococcota</taxon>
        <taxon>Myxococcia</taxon>
        <taxon>Myxococcales</taxon>
        <taxon>Cystobacterineae</taxon>
        <taxon>Myxococcaceae</taxon>
        <taxon>Pyxidicoccus</taxon>
    </lineage>
</organism>
<reference evidence="3 4" key="1">
    <citation type="submission" date="2020-04" db="EMBL/GenBank/DDBJ databases">
        <title>Draft genome of Pyxidicoccus fallax type strain.</title>
        <authorList>
            <person name="Whitworth D.E."/>
        </authorList>
    </citation>
    <scope>NUCLEOTIDE SEQUENCE [LARGE SCALE GENOMIC DNA]</scope>
    <source>
        <strain evidence="3 4">DSM 14698</strain>
    </source>
</reference>
<evidence type="ECO:0000313" key="3">
    <source>
        <dbReference type="EMBL" id="NMO23529.1"/>
    </source>
</evidence>
<proteinExistence type="predicted"/>
<accession>A0A848M0Y4</accession>